<dbReference type="InterPro" id="IPR050707">
    <property type="entry name" value="HTH_MetabolicPath_Reg"/>
</dbReference>
<dbReference type="EMBL" id="WNXQ01000008">
    <property type="protein sequence ID" value="MWB79061.1"/>
    <property type="molecule type" value="Genomic_DNA"/>
</dbReference>
<keyword evidence="3" id="KW-0804">Transcription</keyword>
<dbReference type="SUPFAM" id="SSF55781">
    <property type="entry name" value="GAF domain-like"/>
    <property type="match status" value="1"/>
</dbReference>
<evidence type="ECO:0000313" key="7">
    <source>
        <dbReference type="Proteomes" id="UP000443843"/>
    </source>
</evidence>
<dbReference type="InterPro" id="IPR029016">
    <property type="entry name" value="GAF-like_dom_sf"/>
</dbReference>
<dbReference type="PANTHER" id="PTHR30136">
    <property type="entry name" value="HELIX-TURN-HELIX TRANSCRIPTIONAL REGULATOR, ICLR FAMILY"/>
    <property type="match status" value="1"/>
</dbReference>
<accession>A0A844W856</accession>
<dbReference type="SMART" id="SM00346">
    <property type="entry name" value="HTH_ICLR"/>
    <property type="match status" value="1"/>
</dbReference>
<evidence type="ECO:0000256" key="1">
    <source>
        <dbReference type="ARBA" id="ARBA00023015"/>
    </source>
</evidence>
<dbReference type="GO" id="GO:0003700">
    <property type="term" value="F:DNA-binding transcription factor activity"/>
    <property type="evidence" value="ECO:0007669"/>
    <property type="project" value="TreeGrafter"/>
</dbReference>
<name>A0A844W856_9RHOB</name>
<dbReference type="InterPro" id="IPR014757">
    <property type="entry name" value="Tscrpt_reg_IclR_C"/>
</dbReference>
<dbReference type="Proteomes" id="UP000443843">
    <property type="component" value="Unassembled WGS sequence"/>
</dbReference>
<evidence type="ECO:0000313" key="6">
    <source>
        <dbReference type="EMBL" id="MWB79061.1"/>
    </source>
</evidence>
<feature type="domain" description="IclR-ED" evidence="5">
    <location>
        <begin position="70"/>
        <end position="258"/>
    </location>
</feature>
<dbReference type="Gene3D" id="3.30.450.40">
    <property type="match status" value="1"/>
</dbReference>
<keyword evidence="1" id="KW-0805">Transcription regulation</keyword>
<sequence length="258" mass="28038">MSKPDNGIRALERGLALLEELNRCDGARPTALSKALGLPRSSVYRILETLEELHYVERSATDSRFRVTDRVWLLARGVTRTKLGSVGGPVIRRLSAEIHWPVDVCSYDAGKMFTQETTHRLSPMSLARSMVGLPLPLLRTASGRAFLAFCDPDEQAAMLALAEAAGDPEDLPYLDRQSINRLLTDTRTRGYSIRSGEPALPTSSSDKTSSIGVPILKDGRPVGAIVVIWITSALSLTEAVGQFLAPLRQAAETIAAEL</sequence>
<evidence type="ECO:0000256" key="3">
    <source>
        <dbReference type="ARBA" id="ARBA00023163"/>
    </source>
</evidence>
<dbReference type="InterPro" id="IPR036388">
    <property type="entry name" value="WH-like_DNA-bd_sf"/>
</dbReference>
<proteinExistence type="predicted"/>
<dbReference type="Pfam" id="PF01614">
    <property type="entry name" value="IclR_C"/>
    <property type="match status" value="1"/>
</dbReference>
<dbReference type="PROSITE" id="PS51077">
    <property type="entry name" value="HTH_ICLR"/>
    <property type="match status" value="1"/>
</dbReference>
<dbReference type="Pfam" id="PF09339">
    <property type="entry name" value="HTH_IclR"/>
    <property type="match status" value="1"/>
</dbReference>
<keyword evidence="7" id="KW-1185">Reference proteome</keyword>
<dbReference type="InterPro" id="IPR036390">
    <property type="entry name" value="WH_DNA-bd_sf"/>
</dbReference>
<dbReference type="InterPro" id="IPR005471">
    <property type="entry name" value="Tscrpt_reg_IclR_N"/>
</dbReference>
<comment type="caution">
    <text evidence="6">The sequence shown here is derived from an EMBL/GenBank/DDBJ whole genome shotgun (WGS) entry which is preliminary data.</text>
</comment>
<dbReference type="RefSeq" id="WP_160383273.1">
    <property type="nucleotide sequence ID" value="NZ_WNXQ01000008.1"/>
</dbReference>
<dbReference type="SUPFAM" id="SSF46785">
    <property type="entry name" value="Winged helix' DNA-binding domain"/>
    <property type="match status" value="1"/>
</dbReference>
<dbReference type="GO" id="GO:0003677">
    <property type="term" value="F:DNA binding"/>
    <property type="evidence" value="ECO:0007669"/>
    <property type="project" value="UniProtKB-KW"/>
</dbReference>
<dbReference type="AlphaFoldDB" id="A0A844W856"/>
<evidence type="ECO:0000256" key="2">
    <source>
        <dbReference type="ARBA" id="ARBA00023125"/>
    </source>
</evidence>
<organism evidence="6 7">
    <name type="scientific">Pseudooceanicola pacificus</name>
    <dbReference type="NCBI Taxonomy" id="2676438"/>
    <lineage>
        <taxon>Bacteria</taxon>
        <taxon>Pseudomonadati</taxon>
        <taxon>Pseudomonadota</taxon>
        <taxon>Alphaproteobacteria</taxon>
        <taxon>Rhodobacterales</taxon>
        <taxon>Paracoccaceae</taxon>
        <taxon>Pseudooceanicola</taxon>
    </lineage>
</organism>
<evidence type="ECO:0000259" key="4">
    <source>
        <dbReference type="PROSITE" id="PS51077"/>
    </source>
</evidence>
<evidence type="ECO:0000259" key="5">
    <source>
        <dbReference type="PROSITE" id="PS51078"/>
    </source>
</evidence>
<feature type="domain" description="HTH iclR-type" evidence="4">
    <location>
        <begin position="8"/>
        <end position="69"/>
    </location>
</feature>
<keyword evidence="2" id="KW-0238">DNA-binding</keyword>
<dbReference type="PROSITE" id="PS51078">
    <property type="entry name" value="ICLR_ED"/>
    <property type="match status" value="1"/>
</dbReference>
<dbReference type="Gene3D" id="1.10.10.10">
    <property type="entry name" value="Winged helix-like DNA-binding domain superfamily/Winged helix DNA-binding domain"/>
    <property type="match status" value="1"/>
</dbReference>
<dbReference type="GO" id="GO:0045892">
    <property type="term" value="P:negative regulation of DNA-templated transcription"/>
    <property type="evidence" value="ECO:0007669"/>
    <property type="project" value="TreeGrafter"/>
</dbReference>
<dbReference type="PANTHER" id="PTHR30136:SF23">
    <property type="entry name" value="DNA-BINDING TRANSCRIPTIONAL ACTIVATOR MHPR"/>
    <property type="match status" value="1"/>
</dbReference>
<reference evidence="6 7" key="1">
    <citation type="submission" date="2019-11" db="EMBL/GenBank/DDBJ databases">
        <title>Pseudooceanicola pacifica sp. nov., isolated from deep-sea sediment of the Pacific Ocean.</title>
        <authorList>
            <person name="Lyu L."/>
        </authorList>
    </citation>
    <scope>NUCLEOTIDE SEQUENCE [LARGE SCALE GENOMIC DNA]</scope>
    <source>
        <strain evidence="6 7">216_PA32_1</strain>
    </source>
</reference>
<gene>
    <name evidence="6" type="ORF">GLS40_13560</name>
</gene>
<protein>
    <submittedName>
        <fullName evidence="6">Helix-turn-helix domain-containing protein</fullName>
    </submittedName>
</protein>